<dbReference type="Gene3D" id="1.10.10.10">
    <property type="entry name" value="Winged helix-like DNA-binding domain superfamily/Winged helix DNA-binding domain"/>
    <property type="match status" value="1"/>
</dbReference>
<keyword evidence="3" id="KW-0238">DNA-binding</keyword>
<organism evidence="6 7">
    <name type="scientific">Sporolactobacillus shoreae</name>
    <dbReference type="NCBI Taxonomy" id="1465501"/>
    <lineage>
        <taxon>Bacteria</taxon>
        <taxon>Bacillati</taxon>
        <taxon>Bacillota</taxon>
        <taxon>Bacilli</taxon>
        <taxon>Bacillales</taxon>
        <taxon>Sporolactobacillaceae</taxon>
        <taxon>Sporolactobacillus</taxon>
    </lineage>
</organism>
<feature type="domain" description="HTH lysR-type" evidence="5">
    <location>
        <begin position="1"/>
        <end position="58"/>
    </location>
</feature>
<dbReference type="GO" id="GO:0003700">
    <property type="term" value="F:DNA-binding transcription factor activity"/>
    <property type="evidence" value="ECO:0007669"/>
    <property type="project" value="InterPro"/>
</dbReference>
<dbReference type="InterPro" id="IPR036388">
    <property type="entry name" value="WH-like_DNA-bd_sf"/>
</dbReference>
<dbReference type="InterPro" id="IPR000847">
    <property type="entry name" value="LysR_HTH_N"/>
</dbReference>
<dbReference type="PRINTS" id="PR00039">
    <property type="entry name" value="HTHLYSR"/>
</dbReference>
<name>A0A4Z0GJ64_9BACL</name>
<protein>
    <submittedName>
        <fullName evidence="6">LysR family transcriptional regulator</fullName>
    </submittedName>
</protein>
<dbReference type="Pfam" id="PF00126">
    <property type="entry name" value="HTH_1"/>
    <property type="match status" value="1"/>
</dbReference>
<dbReference type="FunFam" id="1.10.10.10:FF:000001">
    <property type="entry name" value="LysR family transcriptional regulator"/>
    <property type="match status" value="1"/>
</dbReference>
<dbReference type="Proteomes" id="UP000298347">
    <property type="component" value="Unassembled WGS sequence"/>
</dbReference>
<gene>
    <name evidence="6" type="ORF">E4665_17295</name>
</gene>
<dbReference type="PANTHER" id="PTHR30126:SF64">
    <property type="entry name" value="HTH-TYPE TRANSCRIPTIONAL REGULATOR CITR"/>
    <property type="match status" value="1"/>
</dbReference>
<comment type="caution">
    <text evidence="6">The sequence shown here is derived from an EMBL/GenBank/DDBJ whole genome shotgun (WGS) entry which is preliminary data.</text>
</comment>
<dbReference type="OrthoDB" id="9785745at2"/>
<dbReference type="AlphaFoldDB" id="A0A4Z0GJ64"/>
<dbReference type="SUPFAM" id="SSF46785">
    <property type="entry name" value="Winged helix' DNA-binding domain"/>
    <property type="match status" value="1"/>
</dbReference>
<evidence type="ECO:0000256" key="2">
    <source>
        <dbReference type="ARBA" id="ARBA00023015"/>
    </source>
</evidence>
<dbReference type="EMBL" id="SRJD01000036">
    <property type="protein sequence ID" value="TGA95867.1"/>
    <property type="molecule type" value="Genomic_DNA"/>
</dbReference>
<evidence type="ECO:0000256" key="3">
    <source>
        <dbReference type="ARBA" id="ARBA00023125"/>
    </source>
</evidence>
<dbReference type="PROSITE" id="PS50931">
    <property type="entry name" value="HTH_LYSR"/>
    <property type="match status" value="1"/>
</dbReference>
<evidence type="ECO:0000313" key="7">
    <source>
        <dbReference type="Proteomes" id="UP000298347"/>
    </source>
</evidence>
<proteinExistence type="inferred from homology"/>
<evidence type="ECO:0000313" key="6">
    <source>
        <dbReference type="EMBL" id="TGA95867.1"/>
    </source>
</evidence>
<accession>A0A4Z0GJ64</accession>
<reference evidence="6 7" key="1">
    <citation type="journal article" date="2015" name="Int. J. Syst. Evol. Microbiol.">
        <title>Sporolactobacillus shoreae sp. nov. and Sporolactobacillus spathodeae sp. nov., two spore-forming lactic acid bacteria isolated from tree barks in Thailand.</title>
        <authorList>
            <person name="Thamacharoensuk T."/>
            <person name="Kitahara M."/>
            <person name="Ohkuma M."/>
            <person name="Thongchul N."/>
            <person name="Tanasupawat S."/>
        </authorList>
    </citation>
    <scope>NUCLEOTIDE SEQUENCE [LARGE SCALE GENOMIC DNA]</scope>
    <source>
        <strain evidence="6 7">BK92</strain>
    </source>
</reference>
<comment type="similarity">
    <text evidence="1">Belongs to the LysR transcriptional regulatory family.</text>
</comment>
<keyword evidence="2" id="KW-0805">Transcription regulation</keyword>
<evidence type="ECO:0000256" key="4">
    <source>
        <dbReference type="ARBA" id="ARBA00023163"/>
    </source>
</evidence>
<keyword evidence="7" id="KW-1185">Reference proteome</keyword>
<keyword evidence="4" id="KW-0804">Transcription</keyword>
<dbReference type="RefSeq" id="WP_135350048.1">
    <property type="nucleotide sequence ID" value="NZ_SRJD01000036.1"/>
</dbReference>
<evidence type="ECO:0000259" key="5">
    <source>
        <dbReference type="PROSITE" id="PS50931"/>
    </source>
</evidence>
<dbReference type="InterPro" id="IPR036390">
    <property type="entry name" value="WH_DNA-bd_sf"/>
</dbReference>
<dbReference type="GO" id="GO:0000976">
    <property type="term" value="F:transcription cis-regulatory region binding"/>
    <property type="evidence" value="ECO:0007669"/>
    <property type="project" value="TreeGrafter"/>
</dbReference>
<dbReference type="PANTHER" id="PTHR30126">
    <property type="entry name" value="HTH-TYPE TRANSCRIPTIONAL REGULATOR"/>
    <property type="match status" value="1"/>
</dbReference>
<evidence type="ECO:0000256" key="1">
    <source>
        <dbReference type="ARBA" id="ARBA00009437"/>
    </source>
</evidence>
<sequence>MTIDQLDAFLAVVKYQSYREASEKLFLSQPSISSRIQALERELGADLFIRSGRGVVLSDQGRILVPYAKRMIGAYKKARTDLHHGSGS</sequence>